<feature type="compositionally biased region" description="Low complexity" evidence="1">
    <location>
        <begin position="37"/>
        <end position="49"/>
    </location>
</feature>
<reference evidence="2 3" key="1">
    <citation type="journal article" date="2020" name="G3 (Bethesda)">
        <title>Genetic Underpinnings of Host Manipulation by Ophiocordyceps as Revealed by Comparative Transcriptomics.</title>
        <authorList>
            <person name="Will I."/>
            <person name="Das B."/>
            <person name="Trinh T."/>
            <person name="Brachmann A."/>
            <person name="Ohm R.A."/>
            <person name="de Bekker C."/>
        </authorList>
    </citation>
    <scope>NUCLEOTIDE SEQUENCE [LARGE SCALE GENOMIC DNA]</scope>
    <source>
        <strain evidence="2 3">EC05</strain>
    </source>
</reference>
<comment type="caution">
    <text evidence="2">The sequence shown here is derived from an EMBL/GenBank/DDBJ whole genome shotgun (WGS) entry which is preliminary data.</text>
</comment>
<accession>A0A8H4QD14</accession>
<feature type="compositionally biased region" description="Basic and acidic residues" evidence="1">
    <location>
        <begin position="162"/>
        <end position="173"/>
    </location>
</feature>
<name>A0A8H4QD14_9HYPO</name>
<gene>
    <name evidence="2" type="ORF">GQ602_000908</name>
</gene>
<feature type="compositionally biased region" description="Polar residues" evidence="1">
    <location>
        <begin position="511"/>
        <end position="526"/>
    </location>
</feature>
<feature type="compositionally biased region" description="Basic residues" evidence="1">
    <location>
        <begin position="1"/>
        <end position="13"/>
    </location>
</feature>
<sequence length="561" mass="56671">MAGKKNKQKRQSGKHTSSSDERLPSRGAAATSSDAKANLASTSAASGAAETPTVGPGGFPATPTAEEDKSVSVNPLPAAAGAVNPISLAPGEKVPESASAVHDNVKLDKDSYEKSDALPTAANDVVGINPMPAAPGAVNPVHLAPGEKIPQTVSGQAIGEHVKLDKDSYDRSDALPGVDENLTKMPAVSKNLIPESSLPMGSNDATISSVGPDATTAALAGAVPLEKDKHAPTISTVGPDATTAGLAGAVPKEGQVPDIVKKSQAEAGVSPEASAVPKEVMEKSMVEKQLKEEAVPDIVKESQAEAGVGPEASAVPREVMEKSEVEKELLEKVPKEKAEQPLSSTGDVGAAVGGVGSKASTAGKDAVSSTKDTASSAKDSAKDPATSAKGSAAVAKDNLKERATPGSEDTDLRTAVNNVADRHINDSPNQQAADATAGQTSETGKQHESDSAQRQAGESSSQKHAAADASRTAGGKAPEARAGDNQDVGHKSEASKKSGGSVSKAGDDSTDGAQASGSGTATNGAESKQGDSPAEATPERKKKNRLSTMFSKLRHKLSDKN</sequence>
<feature type="compositionally biased region" description="Basic and acidic residues" evidence="1">
    <location>
        <begin position="318"/>
        <end position="339"/>
    </location>
</feature>
<feature type="compositionally biased region" description="Low complexity" evidence="1">
    <location>
        <begin position="357"/>
        <end position="389"/>
    </location>
</feature>
<feature type="compositionally biased region" description="Polar residues" evidence="1">
    <location>
        <begin position="426"/>
        <end position="443"/>
    </location>
</feature>
<feature type="region of interest" description="Disordered" evidence="1">
    <location>
        <begin position="162"/>
        <end position="182"/>
    </location>
</feature>
<evidence type="ECO:0000313" key="3">
    <source>
        <dbReference type="Proteomes" id="UP000562929"/>
    </source>
</evidence>
<protein>
    <submittedName>
        <fullName evidence="2">Carbohydrate-binding module family 48 protein</fullName>
    </submittedName>
</protein>
<dbReference type="OrthoDB" id="5873279at2759"/>
<dbReference type="AlphaFoldDB" id="A0A8H4QD14"/>
<evidence type="ECO:0000256" key="1">
    <source>
        <dbReference type="SAM" id="MobiDB-lite"/>
    </source>
</evidence>
<organism evidence="2 3">
    <name type="scientific">Ophiocordyceps camponoti-floridani</name>
    <dbReference type="NCBI Taxonomy" id="2030778"/>
    <lineage>
        <taxon>Eukaryota</taxon>
        <taxon>Fungi</taxon>
        <taxon>Dikarya</taxon>
        <taxon>Ascomycota</taxon>
        <taxon>Pezizomycotina</taxon>
        <taxon>Sordariomycetes</taxon>
        <taxon>Hypocreomycetidae</taxon>
        <taxon>Hypocreales</taxon>
        <taxon>Ophiocordycipitaceae</taxon>
        <taxon>Ophiocordyceps</taxon>
    </lineage>
</organism>
<keyword evidence="3" id="KW-1185">Reference proteome</keyword>
<feature type="compositionally biased region" description="Basic and acidic residues" evidence="1">
    <location>
        <begin position="103"/>
        <end position="115"/>
    </location>
</feature>
<feature type="region of interest" description="Disordered" evidence="1">
    <location>
        <begin position="301"/>
        <end position="561"/>
    </location>
</feature>
<evidence type="ECO:0000313" key="2">
    <source>
        <dbReference type="EMBL" id="KAF4595295.1"/>
    </source>
</evidence>
<feature type="compositionally biased region" description="Basic and acidic residues" evidence="1">
    <location>
        <begin position="478"/>
        <end position="496"/>
    </location>
</feature>
<dbReference type="EMBL" id="JAACLJ010000001">
    <property type="protein sequence ID" value="KAF4595295.1"/>
    <property type="molecule type" value="Genomic_DNA"/>
</dbReference>
<feature type="region of interest" description="Disordered" evidence="1">
    <location>
        <begin position="1"/>
        <end position="115"/>
    </location>
</feature>
<proteinExistence type="predicted"/>
<feature type="compositionally biased region" description="Polar residues" evidence="1">
    <location>
        <begin position="452"/>
        <end position="463"/>
    </location>
</feature>
<dbReference type="Proteomes" id="UP000562929">
    <property type="component" value="Unassembled WGS sequence"/>
</dbReference>